<sequence>MAEPIDVPKLVHDLRNPLNSISMTAELAKLQLMQGEAAEAVAGNLDAIIRICRSCSTQLDEVSRAAKASGSSQDQGK</sequence>
<gene>
    <name evidence="2" type="ORF">KDA27_17760</name>
</gene>
<dbReference type="EMBL" id="JAGQHS010000111">
    <property type="protein sequence ID" value="MCA9757655.1"/>
    <property type="molecule type" value="Genomic_DNA"/>
</dbReference>
<comment type="caution">
    <text evidence="2">The sequence shown here is derived from an EMBL/GenBank/DDBJ whole genome shotgun (WGS) entry which is preliminary data.</text>
</comment>
<dbReference type="InterPro" id="IPR003661">
    <property type="entry name" value="HisK_dim/P_dom"/>
</dbReference>
<dbReference type="CDD" id="cd00082">
    <property type="entry name" value="HisKA"/>
    <property type="match status" value="1"/>
</dbReference>
<evidence type="ECO:0000313" key="2">
    <source>
        <dbReference type="EMBL" id="MCA9757655.1"/>
    </source>
</evidence>
<organism evidence="2 3">
    <name type="scientific">Eiseniibacteriota bacterium</name>
    <dbReference type="NCBI Taxonomy" id="2212470"/>
    <lineage>
        <taxon>Bacteria</taxon>
        <taxon>Candidatus Eiseniibacteriota</taxon>
    </lineage>
</organism>
<dbReference type="SUPFAM" id="SSF47384">
    <property type="entry name" value="Homodimeric domain of signal transducing histidine kinase"/>
    <property type="match status" value="1"/>
</dbReference>
<feature type="domain" description="Signal transduction histidine kinase dimerisation/phosphoacceptor" evidence="1">
    <location>
        <begin position="10"/>
        <end position="64"/>
    </location>
</feature>
<dbReference type="Proteomes" id="UP000739538">
    <property type="component" value="Unassembled WGS sequence"/>
</dbReference>
<protein>
    <submittedName>
        <fullName evidence="2">Histidine kinase</fullName>
    </submittedName>
</protein>
<proteinExistence type="predicted"/>
<keyword evidence="2" id="KW-0418">Kinase</keyword>
<evidence type="ECO:0000313" key="3">
    <source>
        <dbReference type="Proteomes" id="UP000739538"/>
    </source>
</evidence>
<dbReference type="InterPro" id="IPR036097">
    <property type="entry name" value="HisK_dim/P_sf"/>
</dbReference>
<keyword evidence="2" id="KW-0808">Transferase</keyword>
<dbReference type="AlphaFoldDB" id="A0A956SEK2"/>
<reference evidence="2" key="1">
    <citation type="submission" date="2020-04" db="EMBL/GenBank/DDBJ databases">
        <authorList>
            <person name="Zhang T."/>
        </authorList>
    </citation>
    <scope>NUCLEOTIDE SEQUENCE</scope>
    <source>
        <strain evidence="2">HKST-UBA02</strain>
    </source>
</reference>
<accession>A0A956SEK2</accession>
<reference evidence="2" key="2">
    <citation type="journal article" date="2021" name="Microbiome">
        <title>Successional dynamics and alternative stable states in a saline activated sludge microbial community over 9 years.</title>
        <authorList>
            <person name="Wang Y."/>
            <person name="Ye J."/>
            <person name="Ju F."/>
            <person name="Liu L."/>
            <person name="Boyd J.A."/>
            <person name="Deng Y."/>
            <person name="Parks D.H."/>
            <person name="Jiang X."/>
            <person name="Yin X."/>
            <person name="Woodcroft B.J."/>
            <person name="Tyson G.W."/>
            <person name="Hugenholtz P."/>
            <person name="Polz M.F."/>
            <person name="Zhang T."/>
        </authorList>
    </citation>
    <scope>NUCLEOTIDE SEQUENCE</scope>
    <source>
        <strain evidence="2">HKST-UBA02</strain>
    </source>
</reference>
<dbReference type="Gene3D" id="1.10.287.130">
    <property type="match status" value="1"/>
</dbReference>
<name>A0A956SEK2_UNCEI</name>
<dbReference type="GO" id="GO:0000155">
    <property type="term" value="F:phosphorelay sensor kinase activity"/>
    <property type="evidence" value="ECO:0007669"/>
    <property type="project" value="InterPro"/>
</dbReference>
<dbReference type="Pfam" id="PF00512">
    <property type="entry name" value="HisKA"/>
    <property type="match status" value="1"/>
</dbReference>
<evidence type="ECO:0000259" key="1">
    <source>
        <dbReference type="Pfam" id="PF00512"/>
    </source>
</evidence>